<evidence type="ECO:0000259" key="3">
    <source>
        <dbReference type="Pfam" id="PF00483"/>
    </source>
</evidence>
<evidence type="ECO:0000313" key="4">
    <source>
        <dbReference type="EMBL" id="HJC63258.1"/>
    </source>
</evidence>
<dbReference type="PANTHER" id="PTHR43584">
    <property type="entry name" value="NUCLEOTIDYL TRANSFERASE"/>
    <property type="match status" value="1"/>
</dbReference>
<dbReference type="PANTHER" id="PTHR43584:SF8">
    <property type="entry name" value="N-ACETYLMURAMATE ALPHA-1-PHOSPHATE URIDYLYLTRANSFERASE"/>
    <property type="match status" value="1"/>
</dbReference>
<dbReference type="EMBL" id="DWVZ01000083">
    <property type="protein sequence ID" value="HJC63258.1"/>
    <property type="molecule type" value="Genomic_DNA"/>
</dbReference>
<organism evidence="4 5">
    <name type="scientific">Candidatus Blautia merdavium</name>
    <dbReference type="NCBI Taxonomy" id="2838494"/>
    <lineage>
        <taxon>Bacteria</taxon>
        <taxon>Bacillati</taxon>
        <taxon>Bacillota</taxon>
        <taxon>Clostridia</taxon>
        <taxon>Lachnospirales</taxon>
        <taxon>Lachnospiraceae</taxon>
        <taxon>Blautia</taxon>
    </lineage>
</organism>
<gene>
    <name evidence="4" type="ORF">H9753_06535</name>
</gene>
<proteinExistence type="predicted"/>
<dbReference type="AlphaFoldDB" id="A0A9D2PLH9"/>
<accession>A0A9D2PLH9</accession>
<dbReference type="GO" id="GO:0016779">
    <property type="term" value="F:nucleotidyltransferase activity"/>
    <property type="evidence" value="ECO:0007669"/>
    <property type="project" value="UniProtKB-KW"/>
</dbReference>
<dbReference type="InterPro" id="IPR050065">
    <property type="entry name" value="GlmU-like"/>
</dbReference>
<protein>
    <submittedName>
        <fullName evidence="4">Nucleotidyltransferase</fullName>
    </submittedName>
</protein>
<name>A0A9D2PLH9_9FIRM</name>
<reference evidence="4" key="2">
    <citation type="submission" date="2021-04" db="EMBL/GenBank/DDBJ databases">
        <authorList>
            <person name="Gilroy R."/>
        </authorList>
    </citation>
    <scope>NUCLEOTIDE SEQUENCE</scope>
    <source>
        <strain evidence="4">ChiBcec2-3848</strain>
    </source>
</reference>
<dbReference type="InterPro" id="IPR029044">
    <property type="entry name" value="Nucleotide-diphossugar_trans"/>
</dbReference>
<dbReference type="InterPro" id="IPR005835">
    <property type="entry name" value="NTP_transferase_dom"/>
</dbReference>
<feature type="domain" description="Nucleotidyl transferase" evidence="3">
    <location>
        <begin position="7"/>
        <end position="134"/>
    </location>
</feature>
<dbReference type="Pfam" id="PF00483">
    <property type="entry name" value="NTP_transferase"/>
    <property type="match status" value="1"/>
</dbReference>
<dbReference type="Proteomes" id="UP000823886">
    <property type="component" value="Unassembled WGS sequence"/>
</dbReference>
<comment type="caution">
    <text evidence="4">The sequence shown here is derived from an EMBL/GenBank/DDBJ whole genome shotgun (WGS) entry which is preliminary data.</text>
</comment>
<evidence type="ECO:0000256" key="2">
    <source>
        <dbReference type="ARBA" id="ARBA00022695"/>
    </source>
</evidence>
<dbReference type="SUPFAM" id="SSF53448">
    <property type="entry name" value="Nucleotide-diphospho-sugar transferases"/>
    <property type="match status" value="1"/>
</dbReference>
<reference evidence="4" key="1">
    <citation type="journal article" date="2021" name="PeerJ">
        <title>Extensive microbial diversity within the chicken gut microbiome revealed by metagenomics and culture.</title>
        <authorList>
            <person name="Gilroy R."/>
            <person name="Ravi A."/>
            <person name="Getino M."/>
            <person name="Pursley I."/>
            <person name="Horton D.L."/>
            <person name="Alikhan N.F."/>
            <person name="Baker D."/>
            <person name="Gharbi K."/>
            <person name="Hall N."/>
            <person name="Watson M."/>
            <person name="Adriaenssens E.M."/>
            <person name="Foster-Nyarko E."/>
            <person name="Jarju S."/>
            <person name="Secka A."/>
            <person name="Antonio M."/>
            <person name="Oren A."/>
            <person name="Chaudhuri R.R."/>
            <person name="La Ragione R."/>
            <person name="Hildebrand F."/>
            <person name="Pallen M.J."/>
        </authorList>
    </citation>
    <scope>NUCLEOTIDE SEQUENCE</scope>
    <source>
        <strain evidence="4">ChiBcec2-3848</strain>
    </source>
</reference>
<keyword evidence="1" id="KW-0808">Transferase</keyword>
<sequence>MKKTALVIMAAGIGSRFGKGIKQLAKVGPAGEIIMDYSIHDALEAGFNKVVFIIRKDIEEEFREAIGNKIEKITEVAYAYQDLKDLPEGFTCPEDRTKPWGTGQAVLAAKKVIQEPFIVINADDYYGKEAFVKIHDYLVGEHEEKDCLDMCMAGFILKNTLSENGGVTRGICALDENKKLTGITETFNIQRTEDGVAAVDEETGDKSPIDPEAMASMNMWGLTPEFLNVLEEGFKEFLAGVKPGEIKKEYLLPAVIDQLIKEGKAEVSVLKTHDTWFGVTYQEDKEKVVKAFQDLADKGVYTTPVFQ</sequence>
<evidence type="ECO:0000313" key="5">
    <source>
        <dbReference type="Proteomes" id="UP000823886"/>
    </source>
</evidence>
<keyword evidence="2" id="KW-0548">Nucleotidyltransferase</keyword>
<dbReference type="Gene3D" id="3.90.550.10">
    <property type="entry name" value="Spore Coat Polysaccharide Biosynthesis Protein SpsA, Chain A"/>
    <property type="match status" value="1"/>
</dbReference>
<evidence type="ECO:0000256" key="1">
    <source>
        <dbReference type="ARBA" id="ARBA00022679"/>
    </source>
</evidence>